<gene>
    <name evidence="1" type="ordered locus">Mhun_1214</name>
</gene>
<sequence>MQVHYRFIACAIMGIFLLIGFVNAASSAGTNPGFGSLPTSFEWEGDKILNGEDPTSLFTETKNGILDELAGAGMVMNSTSGLGNNTTTANATVNKTSAVPGTNDPLSGYASVGDIIRAQDWAALQRYTSSINATSEIPDSSLSLGNRNSNWDKLFKDPEPVGISCGPC</sequence>
<dbReference type="AlphaFoldDB" id="Q2FNI6"/>
<keyword evidence="2" id="KW-1185">Reference proteome</keyword>
<dbReference type="HOGENOM" id="CLU_1582908_0_0_2"/>
<dbReference type="InParanoid" id="Q2FNI6"/>
<evidence type="ECO:0000313" key="1">
    <source>
        <dbReference type="EMBL" id="ABD40961.1"/>
    </source>
</evidence>
<dbReference type="EMBL" id="CP000254">
    <property type="protein sequence ID" value="ABD40961.1"/>
    <property type="molecule type" value="Genomic_DNA"/>
</dbReference>
<protein>
    <submittedName>
        <fullName evidence="1">Uncharacterized protein</fullName>
    </submittedName>
</protein>
<evidence type="ECO:0000313" key="2">
    <source>
        <dbReference type="Proteomes" id="UP000001941"/>
    </source>
</evidence>
<reference evidence="2" key="1">
    <citation type="journal article" date="2016" name="Stand. Genomic Sci.">
        <title>Complete genome sequence of Methanospirillum hungatei type strain JF1.</title>
        <authorList>
            <person name="Gunsalus R.P."/>
            <person name="Cook L.E."/>
            <person name="Crable B."/>
            <person name="Rohlin L."/>
            <person name="McDonald E."/>
            <person name="Mouttaki H."/>
            <person name="Sieber J.R."/>
            <person name="Poweleit N."/>
            <person name="Zhou H."/>
            <person name="Lapidus A.L."/>
            <person name="Daligault H.E."/>
            <person name="Land M."/>
            <person name="Gilna P."/>
            <person name="Ivanova N."/>
            <person name="Kyrpides N."/>
            <person name="Culley D.E."/>
            <person name="McInerney M.J."/>
        </authorList>
    </citation>
    <scope>NUCLEOTIDE SEQUENCE [LARGE SCALE GENOMIC DNA]</scope>
    <source>
        <strain evidence="2">ATCC 27890 / DSM 864 / NBRC 100397 / JF-1</strain>
    </source>
</reference>
<dbReference type="KEGG" id="mhu:Mhun_1214"/>
<dbReference type="STRING" id="323259.Mhun_1214"/>
<dbReference type="EnsemblBacteria" id="ABD40961">
    <property type="protein sequence ID" value="ABD40961"/>
    <property type="gene ID" value="Mhun_1214"/>
</dbReference>
<dbReference type="Proteomes" id="UP000001941">
    <property type="component" value="Chromosome"/>
</dbReference>
<organism evidence="1 2">
    <name type="scientific">Methanospirillum hungatei JF-1 (strain ATCC 27890 / DSM 864 / NBRC 100397 / JF-1)</name>
    <dbReference type="NCBI Taxonomy" id="323259"/>
    <lineage>
        <taxon>Archaea</taxon>
        <taxon>Methanobacteriati</taxon>
        <taxon>Methanobacteriota</taxon>
        <taxon>Stenosarchaea group</taxon>
        <taxon>Methanomicrobia</taxon>
        <taxon>Methanomicrobiales</taxon>
        <taxon>Methanospirillaceae</taxon>
        <taxon>Methanospirillum</taxon>
    </lineage>
</organism>
<proteinExistence type="predicted"/>
<name>Q2FNI6_METHJ</name>
<accession>Q2FNI6</accession>